<comment type="caution">
    <text evidence="3">The sequence shown here is derived from an EMBL/GenBank/DDBJ whole genome shotgun (WGS) entry which is preliminary data.</text>
</comment>
<gene>
    <name evidence="3" type="ORF">N7G274_006506</name>
</gene>
<sequence>MAYQLGVQAIAGIAAGGFVVLVTTGICLVMIITRARDRRQRTRTDAIGGRRHSSRHLGSGHMSITDEDVMRMPGTRAAIRRSLQLQSTHSPYTPIASRDTLEARHTPRSALQTMTSHHADHEPIQAWPLPRRLQRSHASPVGKIQFTSASPTTERYKNNAMKAVETNDTIKTVDSRERDGIRTAVDRKNVQETVAGATVPPGADLTPKPLFYGQQRSISHGMITKLAEPDKINTPYAIEPGDPTPRAIGKPLLPRATSMYNKPGLAPADLVPPLPFQHPAKGPQRMKSPADCSTRRLSGGTIFSDNTSVLDDDTAKALSRTLTDRTSVGILSALNLEMAPDCLRERSSSSPPWDLTGHEGGTSPLGAVKLLTFRPPLTAQNSFRVSIHDSLPRSKSSGLSINMSLQGPSTIASSTDLSKETFTTPRTRLPIQEVMDYEQTRRESSLSFRRGRKATFNIYEDTKDSQSSTEPLQCISGNGSSLASSPMKARPSLVTDSPHRWETLTSMQKRLSSTFSSRGSFHKEQDSLSVSDTCMVLPLVPKMDIQVGNEGNKTNASPETVIRKQTNEGIKFRPPSTPTFNPQLAAPAPDDMLLRKQNRSPPTPSMATNSDDDDTSDLEAYTPTRRPSKCHPNRLKSIFDTSYMTCWPLPNTPDPLKLKIVEQQKQLPSVKQRSVFSINFPNFPDPPRDQPQAHDFENWRDPRTPVRGPRAPPPGFQYSPTRRSPSRGVSKLRGNSPSKSSYSSKILRKNVLALENAAALRRQNSEANSEAFTRGSKEHKRYLSIGSRETDVFEDLDRPVEGVEEVSTSNATEVVREKVVVKGPRIMFSRVPNNAKISLQERGLANCNKDDEVGLYDADGFLRE</sequence>
<feature type="region of interest" description="Disordered" evidence="1">
    <location>
        <begin position="567"/>
        <end position="634"/>
    </location>
</feature>
<keyword evidence="2" id="KW-0472">Membrane</keyword>
<keyword evidence="2" id="KW-0812">Transmembrane</keyword>
<proteinExistence type="predicted"/>
<evidence type="ECO:0000256" key="1">
    <source>
        <dbReference type="SAM" id="MobiDB-lite"/>
    </source>
</evidence>
<feature type="region of interest" description="Disordered" evidence="1">
    <location>
        <begin position="396"/>
        <end position="421"/>
    </location>
</feature>
<accession>A0ABR4A3M9</accession>
<evidence type="ECO:0000256" key="2">
    <source>
        <dbReference type="SAM" id="Phobius"/>
    </source>
</evidence>
<feature type="region of interest" description="Disordered" evidence="1">
    <location>
        <begin position="42"/>
        <end position="61"/>
    </location>
</feature>
<dbReference type="EMBL" id="JBEFKJ010000020">
    <property type="protein sequence ID" value="KAL2040527.1"/>
    <property type="molecule type" value="Genomic_DNA"/>
</dbReference>
<feature type="region of interest" description="Disordered" evidence="1">
    <location>
        <begin position="678"/>
        <end position="743"/>
    </location>
</feature>
<keyword evidence="2" id="KW-1133">Transmembrane helix</keyword>
<feature type="transmembrane region" description="Helical" evidence="2">
    <location>
        <begin position="6"/>
        <end position="33"/>
    </location>
</feature>
<evidence type="ECO:0000313" key="4">
    <source>
        <dbReference type="Proteomes" id="UP001590950"/>
    </source>
</evidence>
<organism evidence="3 4">
    <name type="scientific">Stereocaulon virgatum</name>
    <dbReference type="NCBI Taxonomy" id="373712"/>
    <lineage>
        <taxon>Eukaryota</taxon>
        <taxon>Fungi</taxon>
        <taxon>Dikarya</taxon>
        <taxon>Ascomycota</taxon>
        <taxon>Pezizomycotina</taxon>
        <taxon>Lecanoromycetes</taxon>
        <taxon>OSLEUM clade</taxon>
        <taxon>Lecanoromycetidae</taxon>
        <taxon>Lecanorales</taxon>
        <taxon>Lecanorineae</taxon>
        <taxon>Stereocaulaceae</taxon>
        <taxon>Stereocaulon</taxon>
    </lineage>
</organism>
<keyword evidence="4" id="KW-1185">Reference proteome</keyword>
<name>A0ABR4A3M9_9LECA</name>
<evidence type="ECO:0000313" key="3">
    <source>
        <dbReference type="EMBL" id="KAL2040527.1"/>
    </source>
</evidence>
<reference evidence="3 4" key="1">
    <citation type="submission" date="2024-09" db="EMBL/GenBank/DDBJ databases">
        <title>Rethinking Asexuality: The Enigmatic Case of Functional Sexual Genes in Lepraria (Stereocaulaceae).</title>
        <authorList>
            <person name="Doellman M."/>
            <person name="Sun Y."/>
            <person name="Barcenas-Pena A."/>
            <person name="Lumbsch H.T."/>
            <person name="Grewe F."/>
        </authorList>
    </citation>
    <scope>NUCLEOTIDE SEQUENCE [LARGE SCALE GENOMIC DNA]</scope>
    <source>
        <strain evidence="3 4">Mercado 3170</strain>
    </source>
</reference>
<feature type="compositionally biased region" description="Basic and acidic residues" evidence="1">
    <location>
        <begin position="686"/>
        <end position="704"/>
    </location>
</feature>
<protein>
    <submittedName>
        <fullName evidence="3">Uncharacterized protein</fullName>
    </submittedName>
</protein>
<dbReference type="Proteomes" id="UP001590950">
    <property type="component" value="Unassembled WGS sequence"/>
</dbReference>